<gene>
    <name evidence="2" type="ORF">ACFL27_24055</name>
</gene>
<reference evidence="2 3" key="1">
    <citation type="submission" date="2024-09" db="EMBL/GenBank/DDBJ databases">
        <title>Laminarin stimulates single cell rates of sulfate reduction while oxygen inhibits transcriptomic activity in coastal marine sediment.</title>
        <authorList>
            <person name="Lindsay M."/>
            <person name="Orcutt B."/>
            <person name="Emerson D."/>
            <person name="Stepanauskas R."/>
            <person name="D'Angelo T."/>
        </authorList>
    </citation>
    <scope>NUCLEOTIDE SEQUENCE [LARGE SCALE GENOMIC DNA]</scope>
    <source>
        <strain evidence="2">SAG AM-311-K15</strain>
    </source>
</reference>
<accession>A0ABV6Z4B1</accession>
<organism evidence="2 3">
    <name type="scientific">candidate division CSSED10-310 bacterium</name>
    <dbReference type="NCBI Taxonomy" id="2855610"/>
    <lineage>
        <taxon>Bacteria</taxon>
        <taxon>Bacteria division CSSED10-310</taxon>
    </lineage>
</organism>
<dbReference type="InterPro" id="IPR051805">
    <property type="entry name" value="Dehydratase_Activator_Redct"/>
</dbReference>
<proteinExistence type="predicted"/>
<feature type="domain" description="ATPase BadF/BadG/BcrA/BcrD type" evidence="1">
    <location>
        <begin position="65"/>
        <end position="247"/>
    </location>
</feature>
<dbReference type="SUPFAM" id="SSF53067">
    <property type="entry name" value="Actin-like ATPase domain"/>
    <property type="match status" value="2"/>
</dbReference>
<dbReference type="InterPro" id="IPR043129">
    <property type="entry name" value="ATPase_NBD"/>
</dbReference>
<evidence type="ECO:0000259" key="1">
    <source>
        <dbReference type="Pfam" id="PF01869"/>
    </source>
</evidence>
<dbReference type="CDD" id="cd24034">
    <property type="entry name" value="ASKHA_NBD_O66634-like_rpt1"/>
    <property type="match status" value="1"/>
</dbReference>
<keyword evidence="3" id="KW-1185">Reference proteome</keyword>
<dbReference type="Proteomes" id="UP001594351">
    <property type="component" value="Unassembled WGS sequence"/>
</dbReference>
<evidence type="ECO:0000313" key="2">
    <source>
        <dbReference type="EMBL" id="MFC1853284.1"/>
    </source>
</evidence>
<dbReference type="PANTHER" id="PTHR32329">
    <property type="entry name" value="BIFUNCTIONAL PROTEIN [INCLUDES 2-HYDROXYACYL-COA DEHYDRATASE (N-TER) AND ITS ACTIVATOR DOMAIN (C_TERM)-RELATED"/>
    <property type="match status" value="1"/>
</dbReference>
<sequence length="388" mass="42554">MFILGIDIGAISVAWALIDSRNNVVEHDYQFHHGQIETTLKNSLMKLDLSRITAVAITDSSPPIIKNSVIQNTQIAVSQASRFYNPSVRSILMVGGENFGLITFDEQGKYKSYKGNSACAAGTGAFLDQQAIRLGLEGTYRLAELAEANTENIPHIATRCAVFAKTDLIHAQQEGYSQTQICDGLTQGLAQNIIDTLIGDKTISLPLSFTGGVSKNRAVVRHIENLLSTKVIIDEFSHIYGAIGAAFIQLKRDNSTFSHISGLEDLIEHKKSVKSFGYPALSLKFSQYPVFDSEQRFNFKSNVFNTSMEVEVDIYENLKNLSNTNVILGIDIGSTSTKAIIINEDKAVLIGLYTRTAGAPIQAIQLILEAIWNIIEHEGIQLHFIGTG</sequence>
<dbReference type="InterPro" id="IPR002731">
    <property type="entry name" value="ATPase_BadF"/>
</dbReference>
<dbReference type="PANTHER" id="PTHR32329:SF2">
    <property type="entry name" value="BIFUNCTIONAL PROTEIN [INCLUDES 2-HYDROXYACYL-COA DEHYDRATASE (N-TER) AND ITS ACTIVATOR DOMAIN (C_TERM)"/>
    <property type="match status" value="1"/>
</dbReference>
<protein>
    <submittedName>
        <fullName evidence="2">BadF/BadG/BcrA/BcrD ATPase family protein</fullName>
    </submittedName>
</protein>
<evidence type="ECO:0000313" key="3">
    <source>
        <dbReference type="Proteomes" id="UP001594351"/>
    </source>
</evidence>
<name>A0ABV6Z4B1_UNCC1</name>
<dbReference type="Gene3D" id="3.30.420.40">
    <property type="match status" value="3"/>
</dbReference>
<feature type="non-terminal residue" evidence="2">
    <location>
        <position position="388"/>
    </location>
</feature>
<comment type="caution">
    <text evidence="2">The sequence shown here is derived from an EMBL/GenBank/DDBJ whole genome shotgun (WGS) entry which is preliminary data.</text>
</comment>
<dbReference type="EMBL" id="JBHPBY010000463">
    <property type="protein sequence ID" value="MFC1853284.1"/>
    <property type="molecule type" value="Genomic_DNA"/>
</dbReference>
<dbReference type="Pfam" id="PF01869">
    <property type="entry name" value="BcrAD_BadFG"/>
    <property type="match status" value="1"/>
</dbReference>